<sequence length="218" mass="25065">MKNKSWKKTFKKGSKAYQFLELANPNEDGISRVVEVSEFTGSYSNLKFGNGADWARRSSLFQRVFKVEFIKANSPGFPTIAIKLNGYKEKLSSNVQTIHPKIKKELAKKRCIILGTTRSCDHKTEVDHKDGRKDNPRVMNPKTQRIEDFQPLSKPANDAKRQFCKVCAKTNQRFDAKRLGYTTSFIQGDVEYTEELGCIGCYWYDPIAFRQAFVLKKE</sequence>
<comment type="caution">
    <text evidence="1">The sequence shown here is derived from an EMBL/GenBank/DDBJ whole genome shotgun (WGS) entry which is preliminary data.</text>
</comment>
<keyword evidence="1" id="KW-0255">Endonuclease</keyword>
<dbReference type="Pfam" id="PF05315">
    <property type="entry name" value="ICEA"/>
    <property type="match status" value="1"/>
</dbReference>
<name>A0ABW3NPZ0_9FLAO</name>
<dbReference type="EMBL" id="JBHTLI010000001">
    <property type="protein sequence ID" value="MFD1094994.1"/>
    <property type="molecule type" value="Genomic_DNA"/>
</dbReference>
<organism evidence="1 2">
    <name type="scientific">Salegentibacter chungangensis</name>
    <dbReference type="NCBI Taxonomy" id="1335724"/>
    <lineage>
        <taxon>Bacteria</taxon>
        <taxon>Pseudomonadati</taxon>
        <taxon>Bacteroidota</taxon>
        <taxon>Flavobacteriia</taxon>
        <taxon>Flavobacteriales</taxon>
        <taxon>Flavobacteriaceae</taxon>
        <taxon>Salegentibacter</taxon>
    </lineage>
</organism>
<evidence type="ECO:0000313" key="1">
    <source>
        <dbReference type="EMBL" id="MFD1094994.1"/>
    </source>
</evidence>
<evidence type="ECO:0000313" key="2">
    <source>
        <dbReference type="Proteomes" id="UP001597131"/>
    </source>
</evidence>
<protein>
    <submittedName>
        <fullName evidence="1">Restriction endonuclease</fullName>
    </submittedName>
</protein>
<proteinExistence type="predicted"/>
<dbReference type="RefSeq" id="WP_380743342.1">
    <property type="nucleotide sequence ID" value="NZ_JBHTLI010000001.1"/>
</dbReference>
<dbReference type="GO" id="GO:0004519">
    <property type="term" value="F:endonuclease activity"/>
    <property type="evidence" value="ECO:0007669"/>
    <property type="project" value="UniProtKB-KW"/>
</dbReference>
<reference evidence="2" key="1">
    <citation type="journal article" date="2019" name="Int. J. Syst. Evol. Microbiol.">
        <title>The Global Catalogue of Microorganisms (GCM) 10K type strain sequencing project: providing services to taxonomists for standard genome sequencing and annotation.</title>
        <authorList>
            <consortium name="The Broad Institute Genomics Platform"/>
            <consortium name="The Broad Institute Genome Sequencing Center for Infectious Disease"/>
            <person name="Wu L."/>
            <person name="Ma J."/>
        </authorList>
    </citation>
    <scope>NUCLEOTIDE SEQUENCE [LARGE SCALE GENOMIC DNA]</scope>
    <source>
        <strain evidence="2">CCUG 64793</strain>
    </source>
</reference>
<accession>A0ABW3NPZ0</accession>
<keyword evidence="2" id="KW-1185">Reference proteome</keyword>
<dbReference type="InterPro" id="IPR007979">
    <property type="entry name" value="NlaIII/ICEA1"/>
</dbReference>
<keyword evidence="1" id="KW-0378">Hydrolase</keyword>
<keyword evidence="1" id="KW-0540">Nuclease</keyword>
<dbReference type="Proteomes" id="UP001597131">
    <property type="component" value="Unassembled WGS sequence"/>
</dbReference>
<gene>
    <name evidence="1" type="ORF">ACFQ3Q_04475</name>
</gene>